<dbReference type="KEGG" id="mpq:ABA45_06250"/>
<name>A0A0H4I904_9GAMM</name>
<protein>
    <submittedName>
        <fullName evidence="1">Uncharacterized protein</fullName>
    </submittedName>
</protein>
<dbReference type="Proteomes" id="UP000036406">
    <property type="component" value="Chromosome"/>
</dbReference>
<dbReference type="EMBL" id="CP011494">
    <property type="protein sequence ID" value="AKO54230.1"/>
    <property type="molecule type" value="Genomic_DNA"/>
</dbReference>
<accession>A0A0H4I904</accession>
<evidence type="ECO:0000313" key="2">
    <source>
        <dbReference type="Proteomes" id="UP000036406"/>
    </source>
</evidence>
<dbReference type="PATRIC" id="fig|330734.3.peg.1323"/>
<keyword evidence="2" id="KW-1185">Reference proteome</keyword>
<reference evidence="1 2" key="1">
    <citation type="submission" date="2015-05" db="EMBL/GenBank/DDBJ databases">
        <title>Complete genome of Marinobacter psychrophilus strain 20041T isolated from sea-ice of the Canadian Basin.</title>
        <authorList>
            <person name="Song L."/>
            <person name="Ren L."/>
            <person name="Yu Y."/>
            <person name="Wang X."/>
        </authorList>
    </citation>
    <scope>NUCLEOTIDE SEQUENCE [LARGE SCALE GENOMIC DNA]</scope>
    <source>
        <strain evidence="1 2">20041</strain>
    </source>
</reference>
<evidence type="ECO:0000313" key="1">
    <source>
        <dbReference type="EMBL" id="AKO54230.1"/>
    </source>
</evidence>
<sequence length="91" mass="10092">MDAGPVALSTINLRVGMLLTHAPSNPKVILENRRMVAEKLAALWDTGLEVQMAWLDTLSGGHTPWWTTSLRILEPLLKRAIDNSKRLSSES</sequence>
<proteinExistence type="predicted"/>
<dbReference type="AlphaFoldDB" id="A0A0H4I904"/>
<organism evidence="1 2">
    <name type="scientific">Marinobacter psychrophilus</name>
    <dbReference type="NCBI Taxonomy" id="330734"/>
    <lineage>
        <taxon>Bacteria</taxon>
        <taxon>Pseudomonadati</taxon>
        <taxon>Pseudomonadota</taxon>
        <taxon>Gammaproteobacteria</taxon>
        <taxon>Pseudomonadales</taxon>
        <taxon>Marinobacteraceae</taxon>
        <taxon>Marinobacter</taxon>
    </lineage>
</organism>
<gene>
    <name evidence="1" type="ORF">ABA45_06250</name>
</gene>